<reference evidence="5" key="1">
    <citation type="submission" date="2022-06" db="EMBL/GenBank/DDBJ databases">
        <title>Gramella sediminis sp. nov., isolated from deep-sea sediment of the Indian Ocean.</title>
        <authorList>
            <person name="Yang L."/>
        </authorList>
    </citation>
    <scope>NUCLEOTIDE SEQUENCE</scope>
    <source>
        <strain evidence="5">HMD3159</strain>
    </source>
</reference>
<dbReference type="PANTHER" id="PTHR43320">
    <property type="entry name" value="SUGAR KINASE"/>
    <property type="match status" value="1"/>
</dbReference>
<keyword evidence="2" id="KW-0808">Transferase</keyword>
<evidence type="ECO:0000256" key="2">
    <source>
        <dbReference type="ARBA" id="ARBA00022679"/>
    </source>
</evidence>
<feature type="domain" description="Carbohydrate kinase PfkB" evidence="4">
    <location>
        <begin position="11"/>
        <end position="310"/>
    </location>
</feature>
<dbReference type="Gene3D" id="3.40.1190.20">
    <property type="match status" value="1"/>
</dbReference>
<evidence type="ECO:0000256" key="3">
    <source>
        <dbReference type="ARBA" id="ARBA00022777"/>
    </source>
</evidence>
<comment type="caution">
    <text evidence="5">The sequence shown here is derived from an EMBL/GenBank/DDBJ whole genome shotgun (WGS) entry which is preliminary data.</text>
</comment>
<evidence type="ECO:0000313" key="6">
    <source>
        <dbReference type="Proteomes" id="UP001155077"/>
    </source>
</evidence>
<dbReference type="SUPFAM" id="SSF53613">
    <property type="entry name" value="Ribokinase-like"/>
    <property type="match status" value="1"/>
</dbReference>
<evidence type="ECO:0000313" key="5">
    <source>
        <dbReference type="EMBL" id="MCM8568411.1"/>
    </source>
</evidence>
<dbReference type="PANTHER" id="PTHR43320:SF2">
    <property type="entry name" value="2-DEHYDRO-3-DEOXYGLUCONOKINASE_2-DEHYDRO-3-DEOXYGALACTONOKINASE"/>
    <property type="match status" value="1"/>
</dbReference>
<gene>
    <name evidence="5" type="ORF">NE848_03425</name>
</gene>
<dbReference type="InterPro" id="IPR011611">
    <property type="entry name" value="PfkB_dom"/>
</dbReference>
<accession>A0ABT0YY60</accession>
<name>A0ABT0YY60_9FLAO</name>
<keyword evidence="3 5" id="KW-0418">Kinase</keyword>
<keyword evidence="6" id="KW-1185">Reference proteome</keyword>
<dbReference type="Pfam" id="PF00294">
    <property type="entry name" value="PfkB"/>
    <property type="match status" value="1"/>
</dbReference>
<dbReference type="InterPro" id="IPR029056">
    <property type="entry name" value="Ribokinase-like"/>
</dbReference>
<dbReference type="RefSeq" id="WP_252110805.1">
    <property type="nucleotide sequence ID" value="NZ_JAMSCK010000001.1"/>
</dbReference>
<dbReference type="InterPro" id="IPR052700">
    <property type="entry name" value="Carb_kinase_PfkB-like"/>
</dbReference>
<comment type="similarity">
    <text evidence="1">Belongs to the carbohydrate kinase PfkB family.</text>
</comment>
<dbReference type="CDD" id="cd01166">
    <property type="entry name" value="KdgK"/>
    <property type="match status" value="1"/>
</dbReference>
<dbReference type="Proteomes" id="UP001155077">
    <property type="component" value="Unassembled WGS sequence"/>
</dbReference>
<protein>
    <submittedName>
        <fullName evidence="5">Sugar kinase</fullName>
    </submittedName>
</protein>
<organism evidence="5 6">
    <name type="scientific">Gramella jeungdoensis</name>
    <dbReference type="NCBI Taxonomy" id="708091"/>
    <lineage>
        <taxon>Bacteria</taxon>
        <taxon>Pseudomonadati</taxon>
        <taxon>Bacteroidota</taxon>
        <taxon>Flavobacteriia</taxon>
        <taxon>Flavobacteriales</taxon>
        <taxon>Flavobacteriaceae</taxon>
        <taxon>Christiangramia</taxon>
    </lineage>
</organism>
<evidence type="ECO:0000256" key="1">
    <source>
        <dbReference type="ARBA" id="ARBA00010688"/>
    </source>
</evidence>
<dbReference type="GO" id="GO:0016301">
    <property type="term" value="F:kinase activity"/>
    <property type="evidence" value="ECO:0007669"/>
    <property type="project" value="UniProtKB-KW"/>
</dbReference>
<sequence>MADSKKNTGTIVTFGEVLMRLSPSENRKLVQADTMDFYFGGTEMNVATSLSNFGLSTRHVTNVSDDLVGDAAVAAMRKYGIDVSAVNRVDHPLGLYFLEVGASIRPSRIAYNRLHGAFANIDPDVVDWDKILEGCTYFHWTGITPAISENAYKTLKNALNLAKKKGITITADPAYRSNLWKYGKDGHEILKELVSSSTIFIGGVNEINEILGTDYPFEEDGFIEASKRLIEECPSIEKVFDKVRTGLSASWQKIYGRAWTGKQYITTEEIEVASVVDRIGTGDAYAAGLIYGLQHFDDEKALRFANAACGLKHTILGDVNLASVEEVLEVMEGNTGGRIKR</sequence>
<proteinExistence type="inferred from homology"/>
<evidence type="ECO:0000259" key="4">
    <source>
        <dbReference type="Pfam" id="PF00294"/>
    </source>
</evidence>
<dbReference type="EMBL" id="JAMSCK010000001">
    <property type="protein sequence ID" value="MCM8568411.1"/>
    <property type="molecule type" value="Genomic_DNA"/>
</dbReference>